<dbReference type="Pfam" id="PF13714">
    <property type="entry name" value="PEP_mutase"/>
    <property type="match status" value="1"/>
</dbReference>
<dbReference type="CDD" id="cd00377">
    <property type="entry name" value="ICL_PEPM"/>
    <property type="match status" value="1"/>
</dbReference>
<dbReference type="Gene3D" id="6.10.250.2750">
    <property type="match status" value="1"/>
</dbReference>
<dbReference type="InterPro" id="IPR040442">
    <property type="entry name" value="Pyrv_kinase-like_dom_sf"/>
</dbReference>
<dbReference type="RefSeq" id="WP_203927214.1">
    <property type="nucleotide sequence ID" value="NZ_BOPH01000024.1"/>
</dbReference>
<comment type="caution">
    <text evidence="1">The sequence shown here is derived from an EMBL/GenBank/DDBJ whole genome shotgun (WGS) entry which is preliminary data.</text>
</comment>
<evidence type="ECO:0000313" key="1">
    <source>
        <dbReference type="EMBL" id="GIJ67255.1"/>
    </source>
</evidence>
<accession>A0A8J4E9H8</accession>
<dbReference type="GO" id="GO:0016829">
    <property type="term" value="F:lyase activity"/>
    <property type="evidence" value="ECO:0007669"/>
    <property type="project" value="UniProtKB-KW"/>
</dbReference>
<keyword evidence="1" id="KW-0456">Lyase</keyword>
<dbReference type="Gene3D" id="3.20.20.60">
    <property type="entry name" value="Phosphoenolpyruvate-binding domains"/>
    <property type="match status" value="1"/>
</dbReference>
<dbReference type="AlphaFoldDB" id="A0A8J4E9H8"/>
<evidence type="ECO:0000313" key="2">
    <source>
        <dbReference type="Proteomes" id="UP000635606"/>
    </source>
</evidence>
<keyword evidence="2" id="KW-1185">Reference proteome</keyword>
<dbReference type="PANTHER" id="PTHR42905:SF16">
    <property type="entry name" value="CARBOXYPHOSPHONOENOLPYRUVATE PHOSPHONOMUTASE-LIKE PROTEIN (AFU_ORTHOLOGUE AFUA_5G07230)"/>
    <property type="match status" value="1"/>
</dbReference>
<dbReference type="Proteomes" id="UP000635606">
    <property type="component" value="Unassembled WGS sequence"/>
</dbReference>
<organism evidence="1 2">
    <name type="scientific">Virgisporangium ochraceum</name>
    <dbReference type="NCBI Taxonomy" id="65505"/>
    <lineage>
        <taxon>Bacteria</taxon>
        <taxon>Bacillati</taxon>
        <taxon>Actinomycetota</taxon>
        <taxon>Actinomycetes</taxon>
        <taxon>Micromonosporales</taxon>
        <taxon>Micromonosporaceae</taxon>
        <taxon>Virgisporangium</taxon>
    </lineage>
</organism>
<gene>
    <name evidence="1" type="ORF">Voc01_021720</name>
</gene>
<name>A0A8J4E9H8_9ACTN</name>
<dbReference type="InterPro" id="IPR015813">
    <property type="entry name" value="Pyrv/PenolPyrv_kinase-like_dom"/>
</dbReference>
<reference evidence="1" key="1">
    <citation type="submission" date="2021-01" db="EMBL/GenBank/DDBJ databases">
        <title>Whole genome shotgun sequence of Virgisporangium ochraceum NBRC 16418.</title>
        <authorList>
            <person name="Komaki H."/>
            <person name="Tamura T."/>
        </authorList>
    </citation>
    <scope>NUCLEOTIDE SEQUENCE</scope>
    <source>
        <strain evidence="1">NBRC 16418</strain>
    </source>
</reference>
<dbReference type="PANTHER" id="PTHR42905">
    <property type="entry name" value="PHOSPHOENOLPYRUVATE CARBOXYLASE"/>
    <property type="match status" value="1"/>
</dbReference>
<sequence>MTTDARRAFHALHESGTFLLPNPWDVGSAKLLEQLGAVALATTSSGFAATLGRNDQEVTRDELVAHVAALTAAVSVPVNVDAERGYATDPTGVAETVELLAAAGASGVSIEDYDPATGVVDPLDVAVERIAAAAEVCARHGIVLTGRAENHLYGITDLDDTVARLNAYREAGAGCVYAPGLSDLADIARVVAGTGAPVNVLALPNGPSVPELAGVGVRRVSTGGSLAWAAYGALVTATRELQETGTSTYLTRALPRDLRDAAFGG</sequence>
<protein>
    <submittedName>
        <fullName evidence="1">2-methylisocitrate lyase</fullName>
    </submittedName>
</protein>
<dbReference type="SUPFAM" id="SSF51621">
    <property type="entry name" value="Phosphoenolpyruvate/pyruvate domain"/>
    <property type="match status" value="1"/>
</dbReference>
<dbReference type="EMBL" id="BOPH01000024">
    <property type="protein sequence ID" value="GIJ67255.1"/>
    <property type="molecule type" value="Genomic_DNA"/>
</dbReference>
<dbReference type="InterPro" id="IPR039556">
    <property type="entry name" value="ICL/PEPM"/>
</dbReference>
<proteinExistence type="predicted"/>